<dbReference type="AlphaFoldDB" id="A0A813FR99"/>
<accession>A0A813FR99</accession>
<sequence length="249" mass="26142">MGCSSSEPAAVKVAGLQNHSNNNTNNTNKTNNEEPPEHAGTAGRAWRHEGRLLFIRHAAAEAGSSRVGLSVRDPGLSDKGQDQAKRLAEQLQLQESARGLEVVCSPMRRCLATAAPLAALSSGPSQGRRAVCHALLCEHGNDPCDFAAASVAEYAPGLFGSGAGRQTEFVGFGVARSVTGPPWDTPSRAEAAVAWLMNDNAKHGSARTASVAVFSHQTFLDCVLNILLGGGTGSAWQYGTIKYKFQNTG</sequence>
<dbReference type="InterPro" id="IPR029033">
    <property type="entry name" value="His_PPase_superfam"/>
</dbReference>
<comment type="caution">
    <text evidence="2">The sequence shown here is derived from an EMBL/GenBank/DDBJ whole genome shotgun (WGS) entry which is preliminary data.</text>
</comment>
<dbReference type="SMART" id="SM00855">
    <property type="entry name" value="PGAM"/>
    <property type="match status" value="1"/>
</dbReference>
<reference evidence="2" key="1">
    <citation type="submission" date="2021-02" db="EMBL/GenBank/DDBJ databases">
        <authorList>
            <person name="Dougan E. K."/>
            <person name="Rhodes N."/>
            <person name="Thang M."/>
            <person name="Chan C."/>
        </authorList>
    </citation>
    <scope>NUCLEOTIDE SEQUENCE</scope>
</reference>
<keyword evidence="3" id="KW-1185">Reference proteome</keyword>
<dbReference type="CDD" id="cd07067">
    <property type="entry name" value="HP_PGM_like"/>
    <property type="match status" value="1"/>
</dbReference>
<feature type="compositionally biased region" description="Low complexity" evidence="1">
    <location>
        <begin position="21"/>
        <end position="30"/>
    </location>
</feature>
<protein>
    <submittedName>
        <fullName evidence="2">Uncharacterized protein</fullName>
    </submittedName>
</protein>
<dbReference type="GO" id="GO:0016791">
    <property type="term" value="F:phosphatase activity"/>
    <property type="evidence" value="ECO:0007669"/>
    <property type="project" value="TreeGrafter"/>
</dbReference>
<dbReference type="SUPFAM" id="SSF53254">
    <property type="entry name" value="Phosphoglycerate mutase-like"/>
    <property type="match status" value="1"/>
</dbReference>
<name>A0A813FR99_POLGL</name>
<proteinExistence type="predicted"/>
<dbReference type="InterPro" id="IPR050275">
    <property type="entry name" value="PGM_Phosphatase"/>
</dbReference>
<dbReference type="OrthoDB" id="496981at2759"/>
<organism evidence="2 3">
    <name type="scientific">Polarella glacialis</name>
    <name type="common">Dinoflagellate</name>
    <dbReference type="NCBI Taxonomy" id="89957"/>
    <lineage>
        <taxon>Eukaryota</taxon>
        <taxon>Sar</taxon>
        <taxon>Alveolata</taxon>
        <taxon>Dinophyceae</taxon>
        <taxon>Suessiales</taxon>
        <taxon>Suessiaceae</taxon>
        <taxon>Polarella</taxon>
    </lineage>
</organism>
<feature type="non-terminal residue" evidence="2">
    <location>
        <position position="1"/>
    </location>
</feature>
<dbReference type="Pfam" id="PF00300">
    <property type="entry name" value="His_Phos_1"/>
    <property type="match status" value="1"/>
</dbReference>
<dbReference type="PANTHER" id="PTHR48100">
    <property type="entry name" value="BROAD-SPECIFICITY PHOSPHATASE YOR283W-RELATED"/>
    <property type="match status" value="1"/>
</dbReference>
<gene>
    <name evidence="2" type="ORF">PGLA1383_LOCUS32741</name>
</gene>
<dbReference type="InterPro" id="IPR013078">
    <property type="entry name" value="His_Pase_superF_clade-1"/>
</dbReference>
<evidence type="ECO:0000313" key="3">
    <source>
        <dbReference type="Proteomes" id="UP000654075"/>
    </source>
</evidence>
<dbReference type="Gene3D" id="3.40.50.1240">
    <property type="entry name" value="Phosphoglycerate mutase-like"/>
    <property type="match status" value="1"/>
</dbReference>
<dbReference type="PANTHER" id="PTHR48100:SF1">
    <property type="entry name" value="HISTIDINE PHOSPHATASE FAMILY PROTEIN-RELATED"/>
    <property type="match status" value="1"/>
</dbReference>
<feature type="region of interest" description="Disordered" evidence="1">
    <location>
        <begin position="15"/>
        <end position="44"/>
    </location>
</feature>
<dbReference type="GO" id="GO:0005737">
    <property type="term" value="C:cytoplasm"/>
    <property type="evidence" value="ECO:0007669"/>
    <property type="project" value="TreeGrafter"/>
</dbReference>
<evidence type="ECO:0000313" key="2">
    <source>
        <dbReference type="EMBL" id="CAE8615022.1"/>
    </source>
</evidence>
<evidence type="ECO:0000256" key="1">
    <source>
        <dbReference type="SAM" id="MobiDB-lite"/>
    </source>
</evidence>
<dbReference type="Proteomes" id="UP000654075">
    <property type="component" value="Unassembled WGS sequence"/>
</dbReference>
<dbReference type="EMBL" id="CAJNNV010025545">
    <property type="protein sequence ID" value="CAE8615022.1"/>
    <property type="molecule type" value="Genomic_DNA"/>
</dbReference>